<evidence type="ECO:0000313" key="1">
    <source>
        <dbReference type="EMBL" id="KAK9321955.1"/>
    </source>
</evidence>
<proteinExistence type="predicted"/>
<evidence type="ECO:0000313" key="2">
    <source>
        <dbReference type="Proteomes" id="UP001489719"/>
    </source>
</evidence>
<keyword evidence="1" id="KW-0489">Methyltransferase</keyword>
<organism evidence="1 2">
    <name type="scientific">Lipomyces orientalis</name>
    <dbReference type="NCBI Taxonomy" id="1233043"/>
    <lineage>
        <taxon>Eukaryota</taxon>
        <taxon>Fungi</taxon>
        <taxon>Dikarya</taxon>
        <taxon>Ascomycota</taxon>
        <taxon>Saccharomycotina</taxon>
        <taxon>Lipomycetes</taxon>
        <taxon>Lipomycetales</taxon>
        <taxon>Lipomycetaceae</taxon>
        <taxon>Lipomyces</taxon>
    </lineage>
</organism>
<dbReference type="Proteomes" id="UP001489719">
    <property type="component" value="Unassembled WGS sequence"/>
</dbReference>
<keyword evidence="1" id="KW-0808">Transferase</keyword>
<comment type="caution">
    <text evidence="1">The sequence shown here is derived from an EMBL/GenBank/DDBJ whole genome shotgun (WGS) entry which is preliminary data.</text>
</comment>
<dbReference type="EMBL" id="MU970086">
    <property type="protein sequence ID" value="KAK9321955.1"/>
    <property type="molecule type" value="Genomic_DNA"/>
</dbReference>
<accession>A0ACC3TLT4</accession>
<gene>
    <name evidence="1" type="ORF">V1517DRAFT_324834</name>
</gene>
<sequence length="707" mass="78895">MGRRGRNDHPRSRDQPGGWVEIQKQNAAFEEYYKALGIVPEWEWPAFFAACKQTLPVTFRITGTSHHDALQVRDTLVNEYVPFLKNITWEGEEVEPPTKLPWYPDGLAWQIRVGKTVIRKSKPFARFQRFLVVETDVGNISRQEAVSMIPPLLLDVQPHHAVIDLCAAPGSKTAQLIEAVHAVPDPTGIVVANDSDHKRSHMLIHQVKRLNSPNLVVTNHDAQLFPRIRVGDESYLRYDRVLCDVPCSGDGTMRKNINVWRDWAVHNGLSLHQTQINILNRGLHLLKPGGKLVYSTCSLNPIENEAVVAQAVRLWRGKVRVVDCTELLPGLVRRKGMTSWEVMGKDKLWKSGPENGIPASCFVQGDEVELGVENCMRIYPHDQDTGGFFITLFEKIAEAGDAAVSSAAPKRKALPDDGLEQDDGSAKRPKAAAAAGDAPASEPTTQPPGADPQPVPVKRKERLPRDANEEPFKFLASDHPTIENCWSFYSISDDFPRTSLLVRNATGEPVRTIYYVHPQLFPVISLNDTKVKFIHAGIKLFAYQKTLEGTCPWRVQSEGMAVLYRHIARNEGDAVRVVRCGLDTLETLCHVTFPKFNELKDKQFLSQLQALTEGCVFLEVVDAGDDDKPLVFPMWRGRGSVNLMLPKQDTAELLLRVFKVENVRDEGKKKEDGTPAETTDAPAETEPETPATADQTETEAAEPDETA</sequence>
<keyword evidence="2" id="KW-1185">Reference proteome</keyword>
<protein>
    <submittedName>
        <fullName evidence="1">S-adenosyl-L-methionine-dependent methyltransferase</fullName>
    </submittedName>
</protein>
<reference evidence="2" key="1">
    <citation type="journal article" date="2024" name="Front. Bioeng. Biotechnol.">
        <title>Genome-scale model development and genomic sequencing of the oleaginous clade Lipomyces.</title>
        <authorList>
            <person name="Czajka J.J."/>
            <person name="Han Y."/>
            <person name="Kim J."/>
            <person name="Mondo S.J."/>
            <person name="Hofstad B.A."/>
            <person name="Robles A."/>
            <person name="Haridas S."/>
            <person name="Riley R."/>
            <person name="LaButti K."/>
            <person name="Pangilinan J."/>
            <person name="Andreopoulos W."/>
            <person name="Lipzen A."/>
            <person name="Yan J."/>
            <person name="Wang M."/>
            <person name="Ng V."/>
            <person name="Grigoriev I.V."/>
            <person name="Spatafora J.W."/>
            <person name="Magnuson J.K."/>
            <person name="Baker S.E."/>
            <person name="Pomraning K.R."/>
        </authorList>
    </citation>
    <scope>NUCLEOTIDE SEQUENCE [LARGE SCALE GENOMIC DNA]</scope>
    <source>
        <strain evidence="2">CBS 10300</strain>
    </source>
</reference>
<name>A0ACC3TLT4_9ASCO</name>